<dbReference type="SUPFAM" id="SSF53300">
    <property type="entry name" value="vWA-like"/>
    <property type="match status" value="1"/>
</dbReference>
<name>A0A814K6P7_9BILA</name>
<dbReference type="InterPro" id="IPR036465">
    <property type="entry name" value="vWFA_dom_sf"/>
</dbReference>
<feature type="domain" description="Hemicentin-1-like von Willebrand factor A" evidence="6">
    <location>
        <begin position="285"/>
        <end position="442"/>
    </location>
</feature>
<dbReference type="EMBL" id="CAJNOO010000841">
    <property type="protein sequence ID" value="CAF1045270.1"/>
    <property type="molecule type" value="Genomic_DNA"/>
</dbReference>
<evidence type="ECO:0008006" key="11">
    <source>
        <dbReference type="Google" id="ProtNLM"/>
    </source>
</evidence>
<dbReference type="Proteomes" id="UP000663823">
    <property type="component" value="Unassembled WGS sequence"/>
</dbReference>
<keyword evidence="5" id="KW-0812">Transmembrane</keyword>
<protein>
    <recommendedName>
        <fullName evidence="11">von Willebrand factor A domain-containing protein 7</fullName>
    </recommendedName>
</protein>
<dbReference type="EMBL" id="CAJOAX010001471">
    <property type="protein sequence ID" value="CAF3718306.1"/>
    <property type="molecule type" value="Genomic_DNA"/>
</dbReference>
<comment type="subcellular location">
    <subcellularLocation>
        <location evidence="1">Secreted</location>
    </subcellularLocation>
</comment>
<dbReference type="Proteomes" id="UP000663882">
    <property type="component" value="Unassembled WGS sequence"/>
</dbReference>
<evidence type="ECO:0000256" key="2">
    <source>
        <dbReference type="ARBA" id="ARBA00022525"/>
    </source>
</evidence>
<accession>A0A814K6P7</accession>
<feature type="coiled-coil region" evidence="4">
    <location>
        <begin position="40"/>
        <end position="67"/>
    </location>
</feature>
<keyword evidence="4" id="KW-0175">Coiled coil</keyword>
<evidence type="ECO:0000256" key="4">
    <source>
        <dbReference type="SAM" id="Coils"/>
    </source>
</evidence>
<keyword evidence="5" id="KW-0472">Membrane</keyword>
<dbReference type="Pfam" id="PF25106">
    <property type="entry name" value="VWA_4"/>
    <property type="match status" value="1"/>
</dbReference>
<evidence type="ECO:0000313" key="10">
    <source>
        <dbReference type="Proteomes" id="UP000663882"/>
    </source>
</evidence>
<evidence type="ECO:0000259" key="7">
    <source>
        <dbReference type="Pfam" id="PF25107"/>
    </source>
</evidence>
<evidence type="ECO:0000256" key="1">
    <source>
        <dbReference type="ARBA" id="ARBA00004613"/>
    </source>
</evidence>
<dbReference type="Gene3D" id="3.40.50.410">
    <property type="entry name" value="von Willebrand factor, type A domain"/>
    <property type="match status" value="1"/>
</dbReference>
<keyword evidence="3" id="KW-0732">Signal</keyword>
<evidence type="ECO:0000256" key="5">
    <source>
        <dbReference type="SAM" id="Phobius"/>
    </source>
</evidence>
<evidence type="ECO:0000259" key="6">
    <source>
        <dbReference type="Pfam" id="PF25106"/>
    </source>
</evidence>
<dbReference type="InterPro" id="IPR052577">
    <property type="entry name" value="VWA7"/>
</dbReference>
<keyword evidence="2" id="KW-0964">Secreted</keyword>
<comment type="caution">
    <text evidence="8">The sequence shown here is derived from an EMBL/GenBank/DDBJ whole genome shotgun (WGS) entry which is preliminary data.</text>
</comment>
<dbReference type="AlphaFoldDB" id="A0A814K6P7"/>
<dbReference type="PANTHER" id="PTHR14905:SF7">
    <property type="entry name" value="VON WILLEBRAND FACTOR A DOMAIN-CONTAINING PROTEIN 7"/>
    <property type="match status" value="1"/>
</dbReference>
<proteinExistence type="predicted"/>
<reference evidence="8" key="1">
    <citation type="submission" date="2021-02" db="EMBL/GenBank/DDBJ databases">
        <authorList>
            <person name="Nowell W R."/>
        </authorList>
    </citation>
    <scope>NUCLEOTIDE SEQUENCE</scope>
</reference>
<dbReference type="InterPro" id="IPR056862">
    <property type="entry name" value="VWA7_N"/>
</dbReference>
<dbReference type="PANTHER" id="PTHR14905">
    <property type="entry name" value="NG37"/>
    <property type="match status" value="1"/>
</dbReference>
<gene>
    <name evidence="9" type="ORF">OTI717_LOCUS13658</name>
    <name evidence="8" type="ORF">RFH988_LOCUS16435</name>
</gene>
<keyword evidence="5" id="KW-1133">Transmembrane helix</keyword>
<evidence type="ECO:0000256" key="3">
    <source>
        <dbReference type="ARBA" id="ARBA00022729"/>
    </source>
</evidence>
<feature type="domain" description="VWA7 N-terminal" evidence="7">
    <location>
        <begin position="51"/>
        <end position="268"/>
    </location>
</feature>
<organism evidence="8 10">
    <name type="scientific">Rotaria sordida</name>
    <dbReference type="NCBI Taxonomy" id="392033"/>
    <lineage>
        <taxon>Eukaryota</taxon>
        <taxon>Metazoa</taxon>
        <taxon>Spiralia</taxon>
        <taxon>Gnathifera</taxon>
        <taxon>Rotifera</taxon>
        <taxon>Eurotatoria</taxon>
        <taxon>Bdelloidea</taxon>
        <taxon>Philodinida</taxon>
        <taxon>Philodinidae</taxon>
        <taxon>Rotaria</taxon>
    </lineage>
</organism>
<dbReference type="OrthoDB" id="301415at2759"/>
<sequence>MTECALLETAADYLKEIYNIITIHSSINIQYGTCRAKDIFDKINIELDKLKIDNKRLSRAIDTVAQENTNRDLFEIFEEATHFDNEKFDDGALLISQRLDAALTSMMMKDYEKARESFGALLHTIQDFYSHSNWIEIGHRVPNKGIGKYEILGRYASKEMRTCIDCVGDACRTNIVSDIITENILTSGYFGLRVFGELFDENTKPIGKCSHGGITDYTVETDARGGGINKDTSRSNHGHLHTLAASVAYNATKQILSEFWTMIGNEPFGHFLGLATSLQNFSSNSLVIVMDDTGSMASYIEMAKQIAIGIVDIHKNLDYPPINYILSPFNDPTWGPLTISKAPEAFVLEISKLNAHDGGDGPELYYHGIVDALKACEIGSALYAFTDAPAKDAYLKSQAVQLAKEKRVIITLFYANPRAQQLQKQSGRALMNTTDVIEYLDIIDGTDLPSVTGGVMMGINDQALNATSEYIIQNLEADKMATVIFAKGLNMNIKFHVDLSIKSLKIEITSSNFLSPSNFRLIKPSGVAIMPSPTSQTSYILLYTIPVGTTESGEWTLISSMDVDHTIQVNAISQTICSSAIQKEIIDSSSNVSFTPLINQPIKEETDLFILTICENLPSELKTGYVNLIDANNGSKILQTLTPIQISSTGFLSRLTVPDVNFRLSTVVQLQDGTTVQRGKKEIISPTSISLSIDDQPYFVLLNNTLLINYTLYNHGQTPLTITLRVIDTMGLLSTDGFVKAYSLAAKSNVSDTIAMDAINIPDMNSNSTVITNPVVFSIAALDYKYDQNAPVYIKRDDVHLTNQTDYQKPTVTPSPLDNFAMSVGPLMIHFILYMLTFFVMLH</sequence>
<feature type="transmembrane region" description="Helical" evidence="5">
    <location>
        <begin position="820"/>
        <end position="842"/>
    </location>
</feature>
<dbReference type="InterPro" id="IPR056861">
    <property type="entry name" value="HMCN1-like_VWA"/>
</dbReference>
<evidence type="ECO:0000313" key="9">
    <source>
        <dbReference type="EMBL" id="CAF3718306.1"/>
    </source>
</evidence>
<dbReference type="Pfam" id="PF25107">
    <property type="entry name" value="VWA7_N"/>
    <property type="match status" value="1"/>
</dbReference>
<evidence type="ECO:0000313" key="8">
    <source>
        <dbReference type="EMBL" id="CAF1045270.1"/>
    </source>
</evidence>